<dbReference type="GO" id="GO:0006508">
    <property type="term" value="P:proteolysis"/>
    <property type="evidence" value="ECO:0007669"/>
    <property type="project" value="InterPro"/>
</dbReference>
<dbReference type="Gene3D" id="2.40.70.10">
    <property type="entry name" value="Acid Proteases"/>
    <property type="match status" value="1"/>
</dbReference>
<dbReference type="CDD" id="cd00303">
    <property type="entry name" value="retropepsin_like"/>
    <property type="match status" value="1"/>
</dbReference>
<organism evidence="2 3">
    <name type="scientific">Glossina palpalis gambiensis</name>
    <dbReference type="NCBI Taxonomy" id="67801"/>
    <lineage>
        <taxon>Eukaryota</taxon>
        <taxon>Metazoa</taxon>
        <taxon>Ecdysozoa</taxon>
        <taxon>Arthropoda</taxon>
        <taxon>Hexapoda</taxon>
        <taxon>Insecta</taxon>
        <taxon>Pterygota</taxon>
        <taxon>Neoptera</taxon>
        <taxon>Endopterygota</taxon>
        <taxon>Diptera</taxon>
        <taxon>Brachycera</taxon>
        <taxon>Muscomorpha</taxon>
        <taxon>Hippoboscoidea</taxon>
        <taxon>Glossinidae</taxon>
        <taxon>Glossina</taxon>
    </lineage>
</organism>
<accession>A0A1B0BX18</accession>
<dbReference type="InterPro" id="IPR001969">
    <property type="entry name" value="Aspartic_peptidase_AS"/>
</dbReference>
<dbReference type="InterPro" id="IPR021109">
    <property type="entry name" value="Peptidase_aspartic_dom_sf"/>
</dbReference>
<keyword evidence="3" id="KW-1185">Reference proteome</keyword>
<dbReference type="Pfam" id="PF13975">
    <property type="entry name" value="gag-asp_proteas"/>
    <property type="match status" value="1"/>
</dbReference>
<dbReference type="VEuPathDB" id="VectorBase:GPPI043113"/>
<evidence type="ECO:0000256" key="1">
    <source>
        <dbReference type="SAM" id="MobiDB-lite"/>
    </source>
</evidence>
<evidence type="ECO:0000313" key="2">
    <source>
        <dbReference type="EnsemblMetazoa" id="GPPI043113-PA"/>
    </source>
</evidence>
<dbReference type="PROSITE" id="PS00141">
    <property type="entry name" value="ASP_PROTEASE"/>
    <property type="match status" value="1"/>
</dbReference>
<evidence type="ECO:0000313" key="3">
    <source>
        <dbReference type="Proteomes" id="UP000092460"/>
    </source>
</evidence>
<dbReference type="EMBL" id="JXJN01022029">
    <property type="status" value="NOT_ANNOTATED_CDS"/>
    <property type="molecule type" value="Genomic_DNA"/>
</dbReference>
<sequence>MTMYESIERGKPPSDAAPKIIEMIGSTLVASLTIGGLAATGVVDTGATKSTISKDFIGFMLYIISSETRSYTIRMVDGASKDTNRSITVEVNVGNMSSNLEVFMVRRSVDHLTLGMDFLAKTGAELTVPGYPVKLGSRNSTPTTTAAAKGTRASGASEISPTPDRMVISSSKPIQAKTLERTTEVRKTRTISLITGNITAKAATTRSDIPRPKYETHERVINATVRSARVFKELQSVTTQGDTTITITASRKTNKNKKDKEYQNCKSKAGKDNVFSYKNNINNKGLCLRHCPKQGQFTK</sequence>
<name>A0A1B0BX18_9MUSC</name>
<dbReference type="GO" id="GO:0004190">
    <property type="term" value="F:aspartic-type endopeptidase activity"/>
    <property type="evidence" value="ECO:0007669"/>
    <property type="project" value="InterPro"/>
</dbReference>
<dbReference type="EnsemblMetazoa" id="GPPI043113-RA">
    <property type="protein sequence ID" value="GPPI043113-PA"/>
    <property type="gene ID" value="GPPI043113"/>
</dbReference>
<reference evidence="3" key="1">
    <citation type="submission" date="2015-01" db="EMBL/GenBank/DDBJ databases">
        <authorList>
            <person name="Aksoy S."/>
            <person name="Warren W."/>
            <person name="Wilson R.K."/>
        </authorList>
    </citation>
    <scope>NUCLEOTIDE SEQUENCE [LARGE SCALE GENOMIC DNA]</scope>
    <source>
        <strain evidence="3">IAEA</strain>
    </source>
</reference>
<dbReference type="Proteomes" id="UP000092460">
    <property type="component" value="Unassembled WGS sequence"/>
</dbReference>
<feature type="compositionally biased region" description="Polar residues" evidence="1">
    <location>
        <begin position="137"/>
        <end position="146"/>
    </location>
</feature>
<dbReference type="AlphaFoldDB" id="A0A1B0BX18"/>
<proteinExistence type="predicted"/>
<reference evidence="2" key="2">
    <citation type="submission" date="2020-05" db="UniProtKB">
        <authorList>
            <consortium name="EnsemblMetazoa"/>
        </authorList>
    </citation>
    <scope>IDENTIFICATION</scope>
    <source>
        <strain evidence="2">IAEA</strain>
    </source>
</reference>
<feature type="region of interest" description="Disordered" evidence="1">
    <location>
        <begin position="137"/>
        <end position="163"/>
    </location>
</feature>
<dbReference type="SUPFAM" id="SSF50630">
    <property type="entry name" value="Acid proteases"/>
    <property type="match status" value="1"/>
</dbReference>
<protein>
    <submittedName>
        <fullName evidence="2">Uncharacterized protein</fullName>
    </submittedName>
</protein>